<dbReference type="InterPro" id="IPR000326">
    <property type="entry name" value="PAP2/HPO"/>
</dbReference>
<keyword evidence="2" id="KW-0472">Membrane</keyword>
<feature type="transmembrane region" description="Helical" evidence="2">
    <location>
        <begin position="214"/>
        <end position="235"/>
    </location>
</feature>
<keyword evidence="5" id="KW-1185">Reference proteome</keyword>
<feature type="transmembrane region" description="Helical" evidence="2">
    <location>
        <begin position="33"/>
        <end position="55"/>
    </location>
</feature>
<feature type="region of interest" description="Disordered" evidence="1">
    <location>
        <begin position="1"/>
        <end position="21"/>
    </location>
</feature>
<dbReference type="AlphaFoldDB" id="A0A640V2U9"/>
<dbReference type="SMART" id="SM00014">
    <property type="entry name" value="acidPPc"/>
    <property type="match status" value="1"/>
</dbReference>
<dbReference type="InterPro" id="IPR036938">
    <property type="entry name" value="PAP2/HPO_sf"/>
</dbReference>
<dbReference type="OrthoDB" id="5289372at2"/>
<dbReference type="PANTHER" id="PTHR14969">
    <property type="entry name" value="SPHINGOSINE-1-PHOSPHATE PHOSPHOHYDROLASE"/>
    <property type="match status" value="1"/>
</dbReference>
<gene>
    <name evidence="4" type="ORF">Stube_58980</name>
</gene>
<evidence type="ECO:0000256" key="1">
    <source>
        <dbReference type="SAM" id="MobiDB-lite"/>
    </source>
</evidence>
<proteinExistence type="predicted"/>
<dbReference type="GeneID" id="96286960"/>
<protein>
    <recommendedName>
        <fullName evidence="3">Phosphatidic acid phosphatase type 2/haloperoxidase domain-containing protein</fullName>
    </recommendedName>
</protein>
<keyword evidence="2" id="KW-1133">Transmembrane helix</keyword>
<evidence type="ECO:0000313" key="5">
    <source>
        <dbReference type="Proteomes" id="UP000431826"/>
    </source>
</evidence>
<comment type="caution">
    <text evidence="4">The sequence shown here is derived from an EMBL/GenBank/DDBJ whole genome shotgun (WGS) entry which is preliminary data.</text>
</comment>
<evidence type="ECO:0000313" key="4">
    <source>
        <dbReference type="EMBL" id="GFE41225.1"/>
    </source>
</evidence>
<dbReference type="EMBL" id="BLIR01000003">
    <property type="protein sequence ID" value="GFE41225.1"/>
    <property type="molecule type" value="Genomic_DNA"/>
</dbReference>
<feature type="transmembrane region" description="Helical" evidence="2">
    <location>
        <begin position="153"/>
        <end position="175"/>
    </location>
</feature>
<dbReference type="Gene3D" id="1.20.144.10">
    <property type="entry name" value="Phosphatidic acid phosphatase type 2/haloperoxidase"/>
    <property type="match status" value="2"/>
</dbReference>
<keyword evidence="2" id="KW-0812">Transmembrane</keyword>
<accession>A0A640V2U9</accession>
<dbReference type="Proteomes" id="UP000431826">
    <property type="component" value="Unassembled WGS sequence"/>
</dbReference>
<feature type="transmembrane region" description="Helical" evidence="2">
    <location>
        <begin position="115"/>
        <end position="133"/>
    </location>
</feature>
<dbReference type="PANTHER" id="PTHR14969:SF13">
    <property type="entry name" value="AT30094P"/>
    <property type="match status" value="1"/>
</dbReference>
<feature type="domain" description="Phosphatidic acid phosphatase type 2/haloperoxidase" evidence="3">
    <location>
        <begin position="115"/>
        <end position="229"/>
    </location>
</feature>
<feature type="transmembrane region" description="Helical" evidence="2">
    <location>
        <begin position="187"/>
        <end position="208"/>
    </location>
</feature>
<feature type="transmembrane region" description="Helical" evidence="2">
    <location>
        <begin position="89"/>
        <end position="108"/>
    </location>
</feature>
<sequence>MPPTPRPTVRSSAVDDGRRPADTVRRVGPRLPALLCAGLCTLVFGLLTALVALRWEPLMAVDRALAGALHRTAVDASGWTRLNRVLSDWMWDPWMMRAVLVVAVVLLVRRGERLLGALVAGTALVGAGLQQVMKAVVGRERPVWPDPVDTAHYAAFPSGHAMSAVIAGALVLWLLRLGGARPLWCWTARTVAVVSVAGVGFTRVYLGVHWLSDVVAGWLLGGALVAATAAAYAGYAPRRGNGGARWAGGGA</sequence>
<dbReference type="Pfam" id="PF01569">
    <property type="entry name" value="PAP2"/>
    <property type="match status" value="1"/>
</dbReference>
<evidence type="ECO:0000259" key="3">
    <source>
        <dbReference type="SMART" id="SM00014"/>
    </source>
</evidence>
<evidence type="ECO:0000256" key="2">
    <source>
        <dbReference type="SAM" id="Phobius"/>
    </source>
</evidence>
<reference evidence="4 5" key="1">
    <citation type="submission" date="2019-12" db="EMBL/GenBank/DDBJ databases">
        <title>Whole genome shotgun sequence of Streptomyces tubercidicus NBRC 13090.</title>
        <authorList>
            <person name="Ichikawa N."/>
            <person name="Kimura A."/>
            <person name="Kitahashi Y."/>
            <person name="Komaki H."/>
            <person name="Tamura T."/>
        </authorList>
    </citation>
    <scope>NUCLEOTIDE SEQUENCE [LARGE SCALE GENOMIC DNA]</scope>
    <source>
        <strain evidence="4 5">NBRC 13090</strain>
    </source>
</reference>
<dbReference type="SUPFAM" id="SSF48317">
    <property type="entry name" value="Acid phosphatase/Vanadium-dependent haloperoxidase"/>
    <property type="match status" value="1"/>
</dbReference>
<organism evidence="4 5">
    <name type="scientific">Streptomyces tubercidicus</name>
    <dbReference type="NCBI Taxonomy" id="47759"/>
    <lineage>
        <taxon>Bacteria</taxon>
        <taxon>Bacillati</taxon>
        <taxon>Actinomycetota</taxon>
        <taxon>Actinomycetes</taxon>
        <taxon>Kitasatosporales</taxon>
        <taxon>Streptomycetaceae</taxon>
        <taxon>Streptomyces</taxon>
    </lineage>
</organism>
<dbReference type="RefSeq" id="WP_159748125.1">
    <property type="nucleotide sequence ID" value="NZ_BLIR01000003.1"/>
</dbReference>
<name>A0A640V2U9_9ACTN</name>